<keyword evidence="6 14" id="KW-0418">Kinase</keyword>
<dbReference type="InterPro" id="IPR003661">
    <property type="entry name" value="HisK_dim/P_dom"/>
</dbReference>
<keyword evidence="8" id="KW-0902">Two-component regulatory system</keyword>
<dbReference type="SUPFAM" id="SSF158472">
    <property type="entry name" value="HAMP domain-like"/>
    <property type="match status" value="1"/>
</dbReference>
<dbReference type="FunFam" id="3.30.565.10:FF:000006">
    <property type="entry name" value="Sensor histidine kinase WalK"/>
    <property type="match status" value="1"/>
</dbReference>
<evidence type="ECO:0000256" key="2">
    <source>
        <dbReference type="ARBA" id="ARBA00012438"/>
    </source>
</evidence>
<dbReference type="InterPro" id="IPR000014">
    <property type="entry name" value="PAS"/>
</dbReference>
<dbReference type="CDD" id="cd00130">
    <property type="entry name" value="PAS"/>
    <property type="match status" value="1"/>
</dbReference>
<dbReference type="InterPro" id="IPR003660">
    <property type="entry name" value="HAMP_dom"/>
</dbReference>
<dbReference type="EC" id="2.7.13.3" evidence="2"/>
<dbReference type="Gene3D" id="3.30.565.10">
    <property type="entry name" value="Histidine kinase-like ATPase, C-terminal domain"/>
    <property type="match status" value="1"/>
</dbReference>
<dbReference type="PRINTS" id="PR00344">
    <property type="entry name" value="BCTRLSENSOR"/>
</dbReference>
<dbReference type="SUPFAM" id="SSF55874">
    <property type="entry name" value="ATPase domain of HSP90 chaperone/DNA topoisomerase II/histidine kinase"/>
    <property type="match status" value="1"/>
</dbReference>
<feature type="transmembrane region" description="Helical" evidence="9">
    <location>
        <begin position="45"/>
        <end position="63"/>
    </location>
</feature>
<dbReference type="Gene3D" id="6.10.340.10">
    <property type="match status" value="1"/>
</dbReference>
<dbReference type="CDD" id="cd00082">
    <property type="entry name" value="HisKA"/>
    <property type="match status" value="1"/>
</dbReference>
<dbReference type="InterPro" id="IPR035965">
    <property type="entry name" value="PAS-like_dom_sf"/>
</dbReference>
<accession>A0A5J4L4U7</accession>
<dbReference type="SMART" id="SM00304">
    <property type="entry name" value="HAMP"/>
    <property type="match status" value="1"/>
</dbReference>
<dbReference type="Gene3D" id="3.30.450.20">
    <property type="entry name" value="PAS domain"/>
    <property type="match status" value="1"/>
</dbReference>
<evidence type="ECO:0000256" key="1">
    <source>
        <dbReference type="ARBA" id="ARBA00000085"/>
    </source>
</evidence>
<feature type="domain" description="PAS" evidence="11">
    <location>
        <begin position="225"/>
        <end position="271"/>
    </location>
</feature>
<dbReference type="InterPro" id="IPR036890">
    <property type="entry name" value="HATPase_C_sf"/>
</dbReference>
<dbReference type="InterPro" id="IPR001610">
    <property type="entry name" value="PAC"/>
</dbReference>
<dbReference type="PROSITE" id="PS50109">
    <property type="entry name" value="HIS_KIN"/>
    <property type="match status" value="1"/>
</dbReference>
<keyword evidence="9" id="KW-1133">Transmembrane helix</keyword>
<evidence type="ECO:0000259" key="13">
    <source>
        <dbReference type="PROSITE" id="PS50885"/>
    </source>
</evidence>
<dbReference type="Pfam" id="PF00512">
    <property type="entry name" value="HisKA"/>
    <property type="match status" value="1"/>
</dbReference>
<dbReference type="InterPro" id="IPR004358">
    <property type="entry name" value="Sig_transdc_His_kin-like_C"/>
</dbReference>
<dbReference type="PROSITE" id="PS50113">
    <property type="entry name" value="PAC"/>
    <property type="match status" value="1"/>
</dbReference>
<keyword evidence="5" id="KW-0547">Nucleotide-binding</keyword>
<name>A0A5J4L4U7_9ZZZZ</name>
<dbReference type="GO" id="GO:0005524">
    <property type="term" value="F:ATP binding"/>
    <property type="evidence" value="ECO:0007669"/>
    <property type="project" value="UniProtKB-KW"/>
</dbReference>
<evidence type="ECO:0000259" key="11">
    <source>
        <dbReference type="PROSITE" id="PS50112"/>
    </source>
</evidence>
<keyword evidence="4" id="KW-0808">Transferase</keyword>
<evidence type="ECO:0000259" key="10">
    <source>
        <dbReference type="PROSITE" id="PS50109"/>
    </source>
</evidence>
<dbReference type="SMART" id="SM00086">
    <property type="entry name" value="PAC"/>
    <property type="match status" value="1"/>
</dbReference>
<dbReference type="InterPro" id="IPR036097">
    <property type="entry name" value="HisK_dim/P_sf"/>
</dbReference>
<feature type="transmembrane region" description="Helical" evidence="9">
    <location>
        <begin position="12"/>
        <end position="33"/>
    </location>
</feature>
<dbReference type="NCBIfam" id="TIGR00229">
    <property type="entry name" value="sensory_box"/>
    <property type="match status" value="1"/>
</dbReference>
<evidence type="ECO:0000256" key="6">
    <source>
        <dbReference type="ARBA" id="ARBA00022777"/>
    </source>
</evidence>
<proteinExistence type="predicted"/>
<dbReference type="InterPro" id="IPR003594">
    <property type="entry name" value="HATPase_dom"/>
</dbReference>
<dbReference type="InterPro" id="IPR005467">
    <property type="entry name" value="His_kinase_dom"/>
</dbReference>
<dbReference type="GO" id="GO:0016020">
    <property type="term" value="C:membrane"/>
    <property type="evidence" value="ECO:0007669"/>
    <property type="project" value="InterPro"/>
</dbReference>
<evidence type="ECO:0000256" key="8">
    <source>
        <dbReference type="ARBA" id="ARBA00023012"/>
    </source>
</evidence>
<dbReference type="InterPro" id="IPR000700">
    <property type="entry name" value="PAS-assoc_C"/>
</dbReference>
<evidence type="ECO:0000256" key="4">
    <source>
        <dbReference type="ARBA" id="ARBA00022679"/>
    </source>
</evidence>
<dbReference type="PROSITE" id="PS50112">
    <property type="entry name" value="PAS"/>
    <property type="match status" value="1"/>
</dbReference>
<dbReference type="Gene3D" id="1.10.287.130">
    <property type="match status" value="1"/>
</dbReference>
<evidence type="ECO:0000256" key="9">
    <source>
        <dbReference type="SAM" id="Phobius"/>
    </source>
</evidence>
<keyword evidence="9" id="KW-0812">Transmembrane</keyword>
<evidence type="ECO:0000256" key="3">
    <source>
        <dbReference type="ARBA" id="ARBA00022553"/>
    </source>
</evidence>
<feature type="domain" description="Histidine kinase" evidence="10">
    <location>
        <begin position="360"/>
        <end position="569"/>
    </location>
</feature>
<feature type="domain" description="PAC" evidence="12">
    <location>
        <begin position="295"/>
        <end position="347"/>
    </location>
</feature>
<gene>
    <name evidence="14" type="ORF">A45J_1583</name>
</gene>
<dbReference type="CDD" id="cd06225">
    <property type="entry name" value="HAMP"/>
    <property type="match status" value="1"/>
</dbReference>
<feature type="transmembrane region" description="Helical" evidence="9">
    <location>
        <begin position="136"/>
        <end position="159"/>
    </location>
</feature>
<dbReference type="PANTHER" id="PTHR43065">
    <property type="entry name" value="SENSOR HISTIDINE KINASE"/>
    <property type="match status" value="1"/>
</dbReference>
<dbReference type="Pfam" id="PF02518">
    <property type="entry name" value="HATPase_c"/>
    <property type="match status" value="1"/>
</dbReference>
<dbReference type="SUPFAM" id="SSF47384">
    <property type="entry name" value="Homodimeric domain of signal transducing histidine kinase"/>
    <property type="match status" value="1"/>
</dbReference>
<dbReference type="SMART" id="SM00091">
    <property type="entry name" value="PAS"/>
    <property type="match status" value="1"/>
</dbReference>
<keyword evidence="3" id="KW-0597">Phosphoprotein</keyword>
<dbReference type="AlphaFoldDB" id="A0A5J4L4U7"/>
<dbReference type="Pfam" id="PF00672">
    <property type="entry name" value="HAMP"/>
    <property type="match status" value="1"/>
</dbReference>
<evidence type="ECO:0000313" key="14">
    <source>
        <dbReference type="EMBL" id="GER93827.1"/>
    </source>
</evidence>
<comment type="caution">
    <text evidence="14">The sequence shown here is derived from an EMBL/GenBank/DDBJ whole genome shotgun (WGS) entry which is preliminary data.</text>
</comment>
<comment type="catalytic activity">
    <reaction evidence="1">
        <text>ATP + protein L-histidine = ADP + protein N-phospho-L-histidine.</text>
        <dbReference type="EC" id="2.7.13.3"/>
    </reaction>
</comment>
<dbReference type="SUPFAM" id="SSF55785">
    <property type="entry name" value="PYP-like sensor domain (PAS domain)"/>
    <property type="match status" value="1"/>
</dbReference>
<dbReference type="GO" id="GO:0000155">
    <property type="term" value="F:phosphorelay sensor kinase activity"/>
    <property type="evidence" value="ECO:0007669"/>
    <property type="project" value="InterPro"/>
</dbReference>
<feature type="domain" description="HAMP" evidence="13">
    <location>
        <begin position="161"/>
        <end position="213"/>
    </location>
</feature>
<dbReference type="SMART" id="SM00387">
    <property type="entry name" value="HATPase_c"/>
    <property type="match status" value="1"/>
</dbReference>
<sequence>MSIKEEFYKRLSLFVIISTIIISAIAIVAGRNIVINDMKDKGDSIARILSSVALDSMLIYDYVTMERYVREVVNDKNIISLSVIRSDGEIIAKAESRKTGEESYSLRYPIKIGESAIGIIDISFSMERVNSISKRIIISAVVFIVIVHSIAFIVNNMIINRLIILPVRSLMQAVRSLRDGSLHNRIEIHSKNEFGNLASAFNEMADTIERNFKEIKEKQLEIQAEKGKIETIVKSLADGLFVTNMDGSIVTFNPAAVVITGYSEEEVIGRQCEDIFKTRLCEDACALHNKDKTICNKESEIITKDGQRRIVSVSSAIIRRWDGAILGGVQVFRDITEEKQKQAMMCHAEKLAAIGQLSAGLAHEINNPLGNILGYARLMLKDRSLNDKQRERLKIISEQAEKAGMIVNGLLNYSRQQEFKMERVSVNNIIDSVIKLLSLEAEKNNIKILTDISDVRDIKADKRQIEQVLFNIIINAIQAIGSDGIIQINTSMKEDNYVEIRIKDTGHGIAPEHISKIFDPFFTTKPVNKGTGLGLAVCMGIIKEHNGTIDVESKYGDGATFIIKLPVYA</sequence>
<dbReference type="Pfam" id="PF13426">
    <property type="entry name" value="PAS_9"/>
    <property type="match status" value="1"/>
</dbReference>
<protein>
    <recommendedName>
        <fullName evidence="2">histidine kinase</fullName>
        <ecNumber evidence="2">2.7.13.3</ecNumber>
    </recommendedName>
</protein>
<keyword evidence="9" id="KW-0472">Membrane</keyword>
<dbReference type="SMART" id="SM00388">
    <property type="entry name" value="HisKA"/>
    <property type="match status" value="1"/>
</dbReference>
<evidence type="ECO:0000256" key="7">
    <source>
        <dbReference type="ARBA" id="ARBA00022840"/>
    </source>
</evidence>
<dbReference type="PANTHER" id="PTHR43065:SF10">
    <property type="entry name" value="PEROXIDE STRESS-ACTIVATED HISTIDINE KINASE MAK3"/>
    <property type="match status" value="1"/>
</dbReference>
<organism evidence="14">
    <name type="scientific">hot springs metagenome</name>
    <dbReference type="NCBI Taxonomy" id="433727"/>
    <lineage>
        <taxon>unclassified sequences</taxon>
        <taxon>metagenomes</taxon>
        <taxon>ecological metagenomes</taxon>
    </lineage>
</organism>
<reference evidence="14" key="1">
    <citation type="submission" date="2019-10" db="EMBL/GenBank/DDBJ databases">
        <title>Metagenomic sequencing of thiosulfate-disproportionating enrichment culture.</title>
        <authorList>
            <person name="Umezawa K."/>
            <person name="Kojima H."/>
            <person name="Fukui M."/>
        </authorList>
    </citation>
    <scope>NUCLEOTIDE SEQUENCE</scope>
    <source>
        <strain evidence="14">45J</strain>
    </source>
</reference>
<dbReference type="EMBL" id="BLAB01000001">
    <property type="protein sequence ID" value="GER93827.1"/>
    <property type="molecule type" value="Genomic_DNA"/>
</dbReference>
<dbReference type="PROSITE" id="PS50885">
    <property type="entry name" value="HAMP"/>
    <property type="match status" value="1"/>
</dbReference>
<evidence type="ECO:0000259" key="12">
    <source>
        <dbReference type="PROSITE" id="PS50113"/>
    </source>
</evidence>
<evidence type="ECO:0000256" key="5">
    <source>
        <dbReference type="ARBA" id="ARBA00022741"/>
    </source>
</evidence>
<keyword evidence="7" id="KW-0067">ATP-binding</keyword>